<dbReference type="Pfam" id="PF03279">
    <property type="entry name" value="Lip_A_acyltrans"/>
    <property type="match status" value="1"/>
</dbReference>
<dbReference type="PANTHER" id="PTHR30606:SF10">
    <property type="entry name" value="PHOSPHATIDYLINOSITOL MANNOSIDE ACYLTRANSFERASE"/>
    <property type="match status" value="1"/>
</dbReference>
<evidence type="ECO:0000256" key="5">
    <source>
        <dbReference type="ARBA" id="ARBA00023136"/>
    </source>
</evidence>
<name>A0A6C2UFE1_9BACT</name>
<dbReference type="GO" id="GO:0016746">
    <property type="term" value="F:acyltransferase activity"/>
    <property type="evidence" value="ECO:0007669"/>
    <property type="project" value="UniProtKB-KW"/>
</dbReference>
<keyword evidence="4 7" id="KW-0808">Transferase</keyword>
<dbReference type="EMBL" id="CAAHFH010000001">
    <property type="protein sequence ID" value="VGO18141.1"/>
    <property type="molecule type" value="Genomic_DNA"/>
</dbReference>
<dbReference type="PANTHER" id="PTHR30606">
    <property type="entry name" value="LIPID A BIOSYNTHESIS LAUROYL ACYLTRANSFERASE"/>
    <property type="match status" value="1"/>
</dbReference>
<dbReference type="InterPro" id="IPR004960">
    <property type="entry name" value="LipA_acyltrans"/>
</dbReference>
<dbReference type="AlphaFoldDB" id="A0A6C2UFE1"/>
<proteinExistence type="predicted"/>
<protein>
    <submittedName>
        <fullName evidence="7">Phosphatidylinositol mannoside acyltransferase</fullName>
    </submittedName>
</protein>
<accession>A0A6C2UFE1</accession>
<evidence type="ECO:0000313" key="8">
    <source>
        <dbReference type="Proteomes" id="UP000346198"/>
    </source>
</evidence>
<evidence type="ECO:0000256" key="3">
    <source>
        <dbReference type="ARBA" id="ARBA00022519"/>
    </source>
</evidence>
<evidence type="ECO:0000313" key="7">
    <source>
        <dbReference type="EMBL" id="VGO18141.1"/>
    </source>
</evidence>
<evidence type="ECO:0000256" key="1">
    <source>
        <dbReference type="ARBA" id="ARBA00004533"/>
    </source>
</evidence>
<evidence type="ECO:0000256" key="6">
    <source>
        <dbReference type="ARBA" id="ARBA00023315"/>
    </source>
</evidence>
<keyword evidence="2" id="KW-1003">Cell membrane</keyword>
<organism evidence="7 8">
    <name type="scientific">Pontiella sulfatireligans</name>
    <dbReference type="NCBI Taxonomy" id="2750658"/>
    <lineage>
        <taxon>Bacteria</taxon>
        <taxon>Pseudomonadati</taxon>
        <taxon>Kiritimatiellota</taxon>
        <taxon>Kiritimatiellia</taxon>
        <taxon>Kiritimatiellales</taxon>
        <taxon>Pontiellaceae</taxon>
        <taxon>Pontiella</taxon>
    </lineage>
</organism>
<gene>
    <name evidence="7" type="ORF">SCARR_00192</name>
</gene>
<comment type="subcellular location">
    <subcellularLocation>
        <location evidence="1">Cell inner membrane</location>
    </subcellularLocation>
</comment>
<sequence>MNGLLLFYRTVSLLTAVLPRRVAYAAAKAASAGAYRNRHVIRRAVAANLRIVFEARGLAMSDSELAQMARSTFDNFGKYVVDFFQLGRLSPAALDQLVKVEHIEYLEQCRSMERGIIGLSAHLGSWELGANVLERYGCRINAVVRPQPSARLDALFESRRANRGISVLPMGGGASFMSACLKRGELVVLLGDLDFSAKQRRTSFFGKPARLPRGPAVLAARTGAPILPAFILREPDETFRFCLYPPIIPDQFRSIDDIQGRIRSVLEEVIGNHPDQWFAFNPVW</sequence>
<dbReference type="CDD" id="cd07984">
    <property type="entry name" value="LPLAT_LABLAT-like"/>
    <property type="match status" value="1"/>
</dbReference>
<dbReference type="GO" id="GO:0009247">
    <property type="term" value="P:glycolipid biosynthetic process"/>
    <property type="evidence" value="ECO:0007669"/>
    <property type="project" value="UniProtKB-ARBA"/>
</dbReference>
<keyword evidence="8" id="KW-1185">Reference proteome</keyword>
<reference evidence="7 8" key="1">
    <citation type="submission" date="2019-04" db="EMBL/GenBank/DDBJ databases">
        <authorList>
            <person name="Van Vliet M D."/>
        </authorList>
    </citation>
    <scope>NUCLEOTIDE SEQUENCE [LARGE SCALE GENOMIC DNA]</scope>
    <source>
        <strain evidence="7 8">F21</strain>
    </source>
</reference>
<keyword evidence="3" id="KW-0997">Cell inner membrane</keyword>
<evidence type="ECO:0000256" key="4">
    <source>
        <dbReference type="ARBA" id="ARBA00022679"/>
    </source>
</evidence>
<dbReference type="RefSeq" id="WP_136059658.1">
    <property type="nucleotide sequence ID" value="NZ_CAAHFH010000001.1"/>
</dbReference>
<evidence type="ECO:0000256" key="2">
    <source>
        <dbReference type="ARBA" id="ARBA00022475"/>
    </source>
</evidence>
<dbReference type="GO" id="GO:0005886">
    <property type="term" value="C:plasma membrane"/>
    <property type="evidence" value="ECO:0007669"/>
    <property type="project" value="UniProtKB-SubCell"/>
</dbReference>
<dbReference type="Proteomes" id="UP000346198">
    <property type="component" value="Unassembled WGS sequence"/>
</dbReference>
<keyword evidence="5" id="KW-0472">Membrane</keyword>
<keyword evidence="6 7" id="KW-0012">Acyltransferase</keyword>